<organism evidence="1 2">
    <name type="scientific">Rhizophagus irregularis</name>
    <dbReference type="NCBI Taxonomy" id="588596"/>
    <lineage>
        <taxon>Eukaryota</taxon>
        <taxon>Fungi</taxon>
        <taxon>Fungi incertae sedis</taxon>
        <taxon>Mucoromycota</taxon>
        <taxon>Glomeromycotina</taxon>
        <taxon>Glomeromycetes</taxon>
        <taxon>Glomerales</taxon>
        <taxon>Glomeraceae</taxon>
        <taxon>Rhizophagus</taxon>
    </lineage>
</organism>
<dbReference type="AlphaFoldDB" id="A0A2I1FU33"/>
<evidence type="ECO:0000313" key="2">
    <source>
        <dbReference type="Proteomes" id="UP000234323"/>
    </source>
</evidence>
<dbReference type="OrthoDB" id="2320798at2759"/>
<dbReference type="InterPro" id="IPR013761">
    <property type="entry name" value="SAM/pointed_sf"/>
</dbReference>
<dbReference type="Gene3D" id="1.10.150.50">
    <property type="entry name" value="Transcription Factor, Ets-1"/>
    <property type="match status" value="1"/>
</dbReference>
<keyword evidence="2" id="KW-1185">Reference proteome</keyword>
<dbReference type="VEuPathDB" id="FungiDB:FUN_008503"/>
<name>A0A2I1FU33_9GLOM</name>
<dbReference type="VEuPathDB" id="FungiDB:RhiirFUN_008881"/>
<dbReference type="VEuPathDB" id="FungiDB:RhiirA1_430070"/>
<accession>A0A2I1FU33</accession>
<dbReference type="EMBL" id="LLXI01000012">
    <property type="protein sequence ID" value="PKY37904.1"/>
    <property type="molecule type" value="Genomic_DNA"/>
</dbReference>
<comment type="caution">
    <text evidence="1">The sequence shown here is derived from an EMBL/GenBank/DDBJ whole genome shotgun (WGS) entry which is preliminary data.</text>
</comment>
<sequence>MSLFASIRSIRQLQSRQSSRFFRSTTMCLKTYKKASDPSELSSERIVERLGTYLRQYHHSEEDWNTQSSNIINVIQNKLTKDDLLNIDDKEFQHKGIISQYVLKAAKELNEDNSINETEMPFHTKIDDLNVKTWTPKEVKQFLKEKLSSMWTAKEENFFDKFQINGQDLLNLRSDTTRPLGLARTFDSELQKLVKPLNAKTIYIKSFDKSFVKHIIHNNNDLRNLLRKFYGKGLEPIKEDAGNYCEYPTLIRSFQGIRNNEFYRVDLSEFFLRNKFSERVNWKQIEDKVTEDESFSAVRNEIQIPTLLYDRIIKDASGITKIEWDGIFYDHKRLFLCEAKHRMSNDHLTNLVKRLGDFQKGDYDTYISPKVRGKTCIGVACGTYFSQKQQSLADKNKLISAFPGGGRYRVDFP</sequence>
<reference evidence="1 2" key="1">
    <citation type="submission" date="2015-10" db="EMBL/GenBank/DDBJ databases">
        <title>Genome analyses suggest a sexual origin of heterokaryosis in a supposedly ancient asexual fungus.</title>
        <authorList>
            <person name="Ropars J."/>
            <person name="Sedzielewska K."/>
            <person name="Noel J."/>
            <person name="Charron P."/>
            <person name="Farinelli L."/>
            <person name="Marton T."/>
            <person name="Kruger M."/>
            <person name="Pelin A."/>
            <person name="Brachmann A."/>
            <person name="Corradi N."/>
        </authorList>
    </citation>
    <scope>NUCLEOTIDE SEQUENCE [LARGE SCALE GENOMIC DNA]</scope>
    <source>
        <strain evidence="1 2">A4</strain>
    </source>
</reference>
<evidence type="ECO:0000313" key="1">
    <source>
        <dbReference type="EMBL" id="PKY37904.1"/>
    </source>
</evidence>
<gene>
    <name evidence="1" type="ORF">RhiirA4_413736</name>
</gene>
<dbReference type="SUPFAM" id="SSF47769">
    <property type="entry name" value="SAM/Pointed domain"/>
    <property type="match status" value="1"/>
</dbReference>
<protein>
    <submittedName>
        <fullName evidence="1">Uncharacterized protein</fullName>
    </submittedName>
</protein>
<proteinExistence type="predicted"/>
<dbReference type="Proteomes" id="UP000234323">
    <property type="component" value="Unassembled WGS sequence"/>
</dbReference>